<feature type="transmembrane region" description="Helical" evidence="3">
    <location>
        <begin position="738"/>
        <end position="760"/>
    </location>
</feature>
<dbReference type="Pfam" id="PF07690">
    <property type="entry name" value="MFS_1"/>
    <property type="match status" value="2"/>
</dbReference>
<dbReference type="Proteomes" id="UP000318571">
    <property type="component" value="Chromosome 10"/>
</dbReference>
<dbReference type="CDD" id="cd17352">
    <property type="entry name" value="MFS_MCT_SLC16"/>
    <property type="match status" value="1"/>
</dbReference>
<evidence type="ECO:0000256" key="3">
    <source>
        <dbReference type="SAM" id="Phobius"/>
    </source>
</evidence>
<dbReference type="STRING" id="6832.A0A553NDH4"/>
<dbReference type="InterPro" id="IPR011701">
    <property type="entry name" value="MFS"/>
</dbReference>
<dbReference type="InterPro" id="IPR020846">
    <property type="entry name" value="MFS_dom"/>
</dbReference>
<dbReference type="GO" id="GO:0016020">
    <property type="term" value="C:membrane"/>
    <property type="evidence" value="ECO:0007669"/>
    <property type="project" value="UniProtKB-SubCell"/>
</dbReference>
<organism evidence="5 6">
    <name type="scientific">Tigriopus californicus</name>
    <name type="common">Marine copepod</name>
    <dbReference type="NCBI Taxonomy" id="6832"/>
    <lineage>
        <taxon>Eukaryota</taxon>
        <taxon>Metazoa</taxon>
        <taxon>Ecdysozoa</taxon>
        <taxon>Arthropoda</taxon>
        <taxon>Crustacea</taxon>
        <taxon>Multicrustacea</taxon>
        <taxon>Hexanauplia</taxon>
        <taxon>Copepoda</taxon>
        <taxon>Harpacticoida</taxon>
        <taxon>Harpacticidae</taxon>
        <taxon>Tigriopus</taxon>
    </lineage>
</organism>
<sequence length="780" mass="84785">MSELSPKKSSEDLETRHPPPTFAVHSPDGEEERPLFGEDIVVPLVDIPPPPDGGWGWVICFASFMCNLILDGIAYTFGIMLEPLVEHYGSNRSTVSWVGSLLTGVYLMSGPIVGGLVNKYGCRPVCITGSIVSCAGLLLSTISPNVPVLMLTYGVIGGFGLGLIYLPAVVAVGYYFEKKRALATGISVCGSGVGTFLFAPLATYLIAQLGWKGANMIFAGFCLSCSLFGALMRPLELELVDNSDLEDGGGDDNFTVHLPDGTHHFQNGSEQTSGSLTPNQSFHLSHDIGFLSPSINLNQLPTIEEQNIITTTIEENDGEEKEPNDEDEEEEEDEEEMEVQPEADVNQLREQAQLDARNARAALKRRTISEHMPPSQGSHTKLGIRSPKSSSRIPRNSSAPHFVDTSMMMPRNSSSPGFGRLTRMLSQISQDGNNSTLDDHIAFCIDGAQLDSNKTLLLRPASQSSRRGSRPIVRPLYRKDVFYSGSVANLVHDEDHQSRRMSHVPSFANLDEYRHSVISIPKTPRRQSMLSMHRGSIVASHLSIPQHIRKASLAEDDPDLNEPGLSTLREMLNLELLGNKMFLLIGISNVFGMLGFYTPFVYLPNMANLRGVEIDDANFLISIIGISNTLGRVFSGWMSDFSWVNPFVVTNVAVLCSGISVFVLPLCQGYISYTAIALLFGLFTAAYVSLTSIVLVQTLGLDKLTSAFGLLVLFRGVASVVGPPIAGSIFDATQSYDISFYMGGVFLAIAAIVSTAADILNRRSLKLNHPKANGALTKPT</sequence>
<feature type="transmembrane region" description="Helical" evidence="3">
    <location>
        <begin position="670"/>
        <end position="696"/>
    </location>
</feature>
<comment type="caution">
    <text evidence="5">The sequence shown here is derived from an EMBL/GenBank/DDBJ whole genome shotgun (WGS) entry which is preliminary data.</text>
</comment>
<dbReference type="AlphaFoldDB" id="A0A553NDH4"/>
<proteinExistence type="predicted"/>
<evidence type="ECO:0000313" key="5">
    <source>
        <dbReference type="EMBL" id="TRY63483.1"/>
    </source>
</evidence>
<gene>
    <name evidence="5" type="ORF">TCAL_06855</name>
</gene>
<dbReference type="PANTHER" id="PTHR11360:SF286">
    <property type="entry name" value="GH22266P"/>
    <property type="match status" value="1"/>
</dbReference>
<feature type="region of interest" description="Disordered" evidence="2">
    <location>
        <begin position="250"/>
        <end position="279"/>
    </location>
</feature>
<feature type="compositionally biased region" description="Low complexity" evidence="2">
    <location>
        <begin position="385"/>
        <end position="400"/>
    </location>
</feature>
<feature type="domain" description="Major facilitator superfamily (MFS) profile" evidence="4">
    <location>
        <begin position="581"/>
        <end position="780"/>
    </location>
</feature>
<reference evidence="5 6" key="1">
    <citation type="journal article" date="2018" name="Nat. Ecol. Evol.">
        <title>Genomic signatures of mitonuclear coevolution across populations of Tigriopus californicus.</title>
        <authorList>
            <person name="Barreto F.S."/>
            <person name="Watson E.T."/>
            <person name="Lima T.G."/>
            <person name="Willett C.S."/>
            <person name="Edmands S."/>
            <person name="Li W."/>
            <person name="Burton R.S."/>
        </authorList>
    </citation>
    <scope>NUCLEOTIDE SEQUENCE [LARGE SCALE GENOMIC DNA]</scope>
    <source>
        <strain evidence="5 6">San Diego</strain>
    </source>
</reference>
<name>A0A553NDH4_TIGCA</name>
<feature type="region of interest" description="Disordered" evidence="2">
    <location>
        <begin position="1"/>
        <end position="31"/>
    </location>
</feature>
<feature type="region of interest" description="Disordered" evidence="2">
    <location>
        <begin position="370"/>
        <end position="411"/>
    </location>
</feature>
<feature type="transmembrane region" description="Helical" evidence="3">
    <location>
        <begin position="55"/>
        <end position="77"/>
    </location>
</feature>
<feature type="transmembrane region" description="Helical" evidence="3">
    <location>
        <begin position="124"/>
        <end position="142"/>
    </location>
</feature>
<evidence type="ECO:0000259" key="4">
    <source>
        <dbReference type="PROSITE" id="PS50850"/>
    </source>
</evidence>
<dbReference type="PANTHER" id="PTHR11360">
    <property type="entry name" value="MONOCARBOXYLATE TRANSPORTER"/>
    <property type="match status" value="1"/>
</dbReference>
<feature type="transmembrane region" description="Helical" evidence="3">
    <location>
        <begin position="708"/>
        <end position="726"/>
    </location>
</feature>
<feature type="transmembrane region" description="Helical" evidence="3">
    <location>
        <begin position="647"/>
        <end position="664"/>
    </location>
</feature>
<feature type="compositionally biased region" description="Basic and acidic residues" evidence="2">
    <location>
        <begin position="1"/>
        <end position="17"/>
    </location>
</feature>
<comment type="subcellular location">
    <subcellularLocation>
        <location evidence="1">Membrane</location>
        <topology evidence="1">Multi-pass membrane protein</topology>
    </subcellularLocation>
</comment>
<protein>
    <recommendedName>
        <fullName evidence="4">Major facilitator superfamily (MFS) profile domain-containing protein</fullName>
    </recommendedName>
</protein>
<feature type="transmembrane region" description="Helical" evidence="3">
    <location>
        <begin position="188"/>
        <end position="207"/>
    </location>
</feature>
<dbReference type="InterPro" id="IPR036259">
    <property type="entry name" value="MFS_trans_sf"/>
</dbReference>
<dbReference type="Gene3D" id="1.20.1250.20">
    <property type="entry name" value="MFS general substrate transporter like domains"/>
    <property type="match status" value="2"/>
</dbReference>
<dbReference type="OrthoDB" id="2213137at2759"/>
<keyword evidence="3" id="KW-1133">Transmembrane helix</keyword>
<feature type="transmembrane region" description="Helical" evidence="3">
    <location>
        <begin position="148"/>
        <end position="176"/>
    </location>
</feature>
<keyword evidence="3" id="KW-0472">Membrane</keyword>
<dbReference type="EMBL" id="VCGU01000458">
    <property type="protein sequence ID" value="TRY63483.1"/>
    <property type="molecule type" value="Genomic_DNA"/>
</dbReference>
<evidence type="ECO:0000313" key="6">
    <source>
        <dbReference type="Proteomes" id="UP000318571"/>
    </source>
</evidence>
<accession>A0A553NDH4</accession>
<dbReference type="SUPFAM" id="SSF103473">
    <property type="entry name" value="MFS general substrate transporter"/>
    <property type="match status" value="1"/>
</dbReference>
<dbReference type="GO" id="GO:0008028">
    <property type="term" value="F:monocarboxylic acid transmembrane transporter activity"/>
    <property type="evidence" value="ECO:0007669"/>
    <property type="project" value="TreeGrafter"/>
</dbReference>
<keyword evidence="6" id="KW-1185">Reference proteome</keyword>
<feature type="region of interest" description="Disordered" evidence="2">
    <location>
        <begin position="312"/>
        <end position="343"/>
    </location>
</feature>
<feature type="compositionally biased region" description="Acidic residues" evidence="2">
    <location>
        <begin position="314"/>
        <end position="341"/>
    </location>
</feature>
<evidence type="ECO:0000256" key="1">
    <source>
        <dbReference type="ARBA" id="ARBA00004141"/>
    </source>
</evidence>
<evidence type="ECO:0000256" key="2">
    <source>
        <dbReference type="SAM" id="MobiDB-lite"/>
    </source>
</evidence>
<feature type="transmembrane region" description="Helical" evidence="3">
    <location>
        <begin position="97"/>
        <end position="117"/>
    </location>
</feature>
<keyword evidence="3" id="KW-0812">Transmembrane</keyword>
<dbReference type="OMA" id="MYEEKQM"/>
<dbReference type="InterPro" id="IPR050327">
    <property type="entry name" value="Proton-linked_MCT"/>
</dbReference>
<dbReference type="PROSITE" id="PS50850">
    <property type="entry name" value="MFS"/>
    <property type="match status" value="1"/>
</dbReference>
<feature type="compositionally biased region" description="Polar residues" evidence="2">
    <location>
        <begin position="264"/>
        <end position="279"/>
    </location>
</feature>
<feature type="transmembrane region" description="Helical" evidence="3">
    <location>
        <begin position="581"/>
        <end position="602"/>
    </location>
</feature>